<dbReference type="Pfam" id="PF01926">
    <property type="entry name" value="MMR_HSR1"/>
    <property type="match status" value="1"/>
</dbReference>
<dbReference type="PANTHER" id="PTHR14241:SF1">
    <property type="entry name" value="INTERFERON-INDUCED PROTEIN 44-RELATED"/>
    <property type="match status" value="1"/>
</dbReference>
<dbReference type="SUPFAM" id="SSF52540">
    <property type="entry name" value="P-loop containing nucleoside triphosphate hydrolases"/>
    <property type="match status" value="1"/>
</dbReference>
<dbReference type="PANTHER" id="PTHR14241">
    <property type="entry name" value="INTERFERON-INDUCED PROTEIN 44"/>
    <property type="match status" value="1"/>
</dbReference>
<dbReference type="CDD" id="cd00882">
    <property type="entry name" value="Ras_like_GTPase"/>
    <property type="match status" value="1"/>
</dbReference>
<feature type="chain" id="PRO_5029509916" description="G domain-containing protein" evidence="1">
    <location>
        <begin position="40"/>
        <end position="338"/>
    </location>
</feature>
<accession>A0A7J5ZWB6</accession>
<evidence type="ECO:0000313" key="4">
    <source>
        <dbReference type="Proteomes" id="UP000593565"/>
    </source>
</evidence>
<comment type="caution">
    <text evidence="3">The sequence shown here is derived from an EMBL/GenBank/DDBJ whole genome shotgun (WGS) entry which is preliminary data.</text>
</comment>
<organism evidence="3 4">
    <name type="scientific">Ameiurus melas</name>
    <name type="common">Black bullhead</name>
    <name type="synonym">Silurus melas</name>
    <dbReference type="NCBI Taxonomy" id="219545"/>
    <lineage>
        <taxon>Eukaryota</taxon>
        <taxon>Metazoa</taxon>
        <taxon>Chordata</taxon>
        <taxon>Craniata</taxon>
        <taxon>Vertebrata</taxon>
        <taxon>Euteleostomi</taxon>
        <taxon>Actinopterygii</taxon>
        <taxon>Neopterygii</taxon>
        <taxon>Teleostei</taxon>
        <taxon>Ostariophysi</taxon>
        <taxon>Siluriformes</taxon>
        <taxon>Ictaluridae</taxon>
        <taxon>Ameiurus</taxon>
    </lineage>
</organism>
<proteinExistence type="predicted"/>
<evidence type="ECO:0000259" key="2">
    <source>
        <dbReference type="Pfam" id="PF01926"/>
    </source>
</evidence>
<sequence length="338" mass="38300">MITPIPNQERTECFHKMLMWDLHLLELVLLSITLKSSTTIQEMGTRLSTPSPSSPDRFLPVPEPTVLLEPWRKGDCGRDELLHEVKEFKPSTEVLRIVLYGPTGAGKSSFINSVQRILFGRNAMNALENSTLTRTNVTKKLKTHKLKKGRGEPYPLEIVDIMGIESTDGGIKHEDIIKAFEGHISDEYIFNPGAAITNDDPKYKKNPTLRDKVHCLVCVLPADSVSRMDDKVFEQMKHVRDRASLLGIPQVIVMTRVDKACEMVSQDLKKIYYSKKIKEKVDVCCVNVGIPLNAIYPVKNYSESITQDADTDMLLFMALRDILNLANDYVEHELEKDE</sequence>
<dbReference type="EMBL" id="JAAGNN010000021">
    <property type="protein sequence ID" value="KAF4074925.1"/>
    <property type="molecule type" value="Genomic_DNA"/>
</dbReference>
<reference evidence="3 4" key="1">
    <citation type="submission" date="2020-02" db="EMBL/GenBank/DDBJ databases">
        <title>A chromosome-scale genome assembly of the black bullhead catfish (Ameiurus melas).</title>
        <authorList>
            <person name="Wen M."/>
            <person name="Zham M."/>
            <person name="Cabau C."/>
            <person name="Klopp C."/>
            <person name="Donnadieu C."/>
            <person name="Roques C."/>
            <person name="Bouchez O."/>
            <person name="Lampietro C."/>
            <person name="Jouanno E."/>
            <person name="Herpin A."/>
            <person name="Louis A."/>
            <person name="Berthelot C."/>
            <person name="Parey E."/>
            <person name="Roest-Crollius H."/>
            <person name="Braasch I."/>
            <person name="Postlethwait J."/>
            <person name="Robinson-Rechavi M."/>
            <person name="Echchiki A."/>
            <person name="Begum T."/>
            <person name="Montfort J."/>
            <person name="Schartl M."/>
            <person name="Bobe J."/>
            <person name="Guiguen Y."/>
        </authorList>
    </citation>
    <scope>NUCLEOTIDE SEQUENCE [LARGE SCALE GENOMIC DNA]</scope>
    <source>
        <strain evidence="3">M_S1</strain>
        <tissue evidence="3">Blood</tissue>
    </source>
</reference>
<dbReference type="GO" id="GO:0005525">
    <property type="term" value="F:GTP binding"/>
    <property type="evidence" value="ECO:0007669"/>
    <property type="project" value="InterPro"/>
</dbReference>
<evidence type="ECO:0000313" key="3">
    <source>
        <dbReference type="EMBL" id="KAF4074925.1"/>
    </source>
</evidence>
<dbReference type="Gene3D" id="3.40.50.300">
    <property type="entry name" value="P-loop containing nucleotide triphosphate hydrolases"/>
    <property type="match status" value="1"/>
</dbReference>
<dbReference type="AlphaFoldDB" id="A0A7J5ZWB6"/>
<dbReference type="Proteomes" id="UP000593565">
    <property type="component" value="Unassembled WGS sequence"/>
</dbReference>
<feature type="domain" description="G" evidence="2">
    <location>
        <begin position="96"/>
        <end position="185"/>
    </location>
</feature>
<feature type="signal peptide" evidence="1">
    <location>
        <begin position="1"/>
        <end position="39"/>
    </location>
</feature>
<name>A0A7J5ZWB6_AMEME</name>
<protein>
    <recommendedName>
        <fullName evidence="2">G domain-containing protein</fullName>
    </recommendedName>
</protein>
<evidence type="ECO:0000256" key="1">
    <source>
        <dbReference type="SAM" id="SignalP"/>
    </source>
</evidence>
<keyword evidence="4" id="KW-1185">Reference proteome</keyword>
<dbReference type="InterPro" id="IPR006073">
    <property type="entry name" value="GTP-bd"/>
</dbReference>
<gene>
    <name evidence="3" type="ORF">AMELA_G00228810</name>
</gene>
<keyword evidence="1" id="KW-0732">Signal</keyword>
<dbReference type="InterPro" id="IPR027417">
    <property type="entry name" value="P-loop_NTPase"/>
</dbReference>
<dbReference type="GO" id="GO:0006955">
    <property type="term" value="P:immune response"/>
    <property type="evidence" value="ECO:0007669"/>
    <property type="project" value="TreeGrafter"/>
</dbReference>